<name>A0A2D3VPI4_9PEZI</name>
<organism evidence="1 2">
    <name type="scientific">Ramularia collo-cygni</name>
    <dbReference type="NCBI Taxonomy" id="112498"/>
    <lineage>
        <taxon>Eukaryota</taxon>
        <taxon>Fungi</taxon>
        <taxon>Dikarya</taxon>
        <taxon>Ascomycota</taxon>
        <taxon>Pezizomycotina</taxon>
        <taxon>Dothideomycetes</taxon>
        <taxon>Dothideomycetidae</taxon>
        <taxon>Mycosphaerellales</taxon>
        <taxon>Mycosphaerellaceae</taxon>
        <taxon>Ramularia</taxon>
    </lineage>
</organism>
<dbReference type="GeneID" id="35604641"/>
<dbReference type="EMBL" id="FJUY01000018">
    <property type="protein sequence ID" value="CZT23858.1"/>
    <property type="molecule type" value="Genomic_DNA"/>
</dbReference>
<dbReference type="AlphaFoldDB" id="A0A2D3VPI4"/>
<dbReference type="InterPro" id="IPR027417">
    <property type="entry name" value="P-loop_NTPase"/>
</dbReference>
<protein>
    <submittedName>
        <fullName evidence="1">Uncharacterized protein</fullName>
    </submittedName>
</protein>
<dbReference type="Gene3D" id="3.40.50.300">
    <property type="entry name" value="P-loop containing nucleotide triphosphate hydrolases"/>
    <property type="match status" value="1"/>
</dbReference>
<sequence length="205" mass="23243">MRASPIIHLNGFPGTGKLTIARELIDLLNSRLGTLGGEGEQALDASKLVHNHLLIDPADAILHRTQPGYQSLRKALREVIFTALVDEKATHGTTYVFTDWQSGDSTGTQVCKEFITMSKNRGCEYIPVIITCDEDENCRRLIDGQREQWSKVRNVDLLLQWRQRKDPPPVYEFRDLERRLEVDVTKLSAKQAAEAIFKHVSPYLS</sequence>
<reference evidence="1 2" key="1">
    <citation type="submission" date="2016-03" db="EMBL/GenBank/DDBJ databases">
        <authorList>
            <person name="Ploux O."/>
        </authorList>
    </citation>
    <scope>NUCLEOTIDE SEQUENCE [LARGE SCALE GENOMIC DNA]</scope>
    <source>
        <strain evidence="1 2">URUG2</strain>
    </source>
</reference>
<dbReference type="OrthoDB" id="5426988at2759"/>
<proteinExistence type="predicted"/>
<dbReference type="STRING" id="112498.A0A2D3VPI4"/>
<gene>
    <name evidence="1" type="ORF">RCC_09573</name>
</gene>
<keyword evidence="2" id="KW-1185">Reference proteome</keyword>
<dbReference type="SUPFAM" id="SSF52540">
    <property type="entry name" value="P-loop containing nucleoside triphosphate hydrolases"/>
    <property type="match status" value="1"/>
</dbReference>
<evidence type="ECO:0000313" key="2">
    <source>
        <dbReference type="Proteomes" id="UP000225277"/>
    </source>
</evidence>
<evidence type="ECO:0000313" key="1">
    <source>
        <dbReference type="EMBL" id="CZT23858.1"/>
    </source>
</evidence>
<dbReference type="Proteomes" id="UP000225277">
    <property type="component" value="Unassembled WGS sequence"/>
</dbReference>
<accession>A0A2D3VPI4</accession>
<dbReference type="RefSeq" id="XP_023630582.1">
    <property type="nucleotide sequence ID" value="XM_023774814.1"/>
</dbReference>